<evidence type="ECO:0000256" key="1">
    <source>
        <dbReference type="ARBA" id="ARBA00004123"/>
    </source>
</evidence>
<keyword evidence="8" id="KW-0010">Activator</keyword>
<dbReference type="Proteomes" id="UP000886523">
    <property type="component" value="Unassembled WGS sequence"/>
</dbReference>
<evidence type="ECO:0000256" key="2">
    <source>
        <dbReference type="ARBA" id="ARBA00009626"/>
    </source>
</evidence>
<reference evidence="10" key="1">
    <citation type="journal article" date="2020" name="Nat. Commun.">
        <title>Large-scale genome sequencing of mycorrhizal fungi provides insights into the early evolution of symbiotic traits.</title>
        <authorList>
            <person name="Miyauchi S."/>
            <person name="Kiss E."/>
            <person name="Kuo A."/>
            <person name="Drula E."/>
            <person name="Kohler A."/>
            <person name="Sanchez-Garcia M."/>
            <person name="Morin E."/>
            <person name="Andreopoulos B."/>
            <person name="Barry K.W."/>
            <person name="Bonito G."/>
            <person name="Buee M."/>
            <person name="Carver A."/>
            <person name="Chen C."/>
            <person name="Cichocki N."/>
            <person name="Clum A."/>
            <person name="Culley D."/>
            <person name="Crous P.W."/>
            <person name="Fauchery L."/>
            <person name="Girlanda M."/>
            <person name="Hayes R.D."/>
            <person name="Keri Z."/>
            <person name="LaButti K."/>
            <person name="Lipzen A."/>
            <person name="Lombard V."/>
            <person name="Magnuson J."/>
            <person name="Maillard F."/>
            <person name="Murat C."/>
            <person name="Nolan M."/>
            <person name="Ohm R.A."/>
            <person name="Pangilinan J."/>
            <person name="Pereira M.F."/>
            <person name="Perotto S."/>
            <person name="Peter M."/>
            <person name="Pfister S."/>
            <person name="Riley R."/>
            <person name="Sitrit Y."/>
            <person name="Stielow J.B."/>
            <person name="Szollosi G."/>
            <person name="Zifcakova L."/>
            <person name="Stursova M."/>
            <person name="Spatafora J.W."/>
            <person name="Tedersoo L."/>
            <person name="Vaario L.M."/>
            <person name="Yamada A."/>
            <person name="Yan M."/>
            <person name="Wang P."/>
            <person name="Xu J."/>
            <person name="Bruns T."/>
            <person name="Baldrian P."/>
            <person name="Vilgalys R."/>
            <person name="Dunand C."/>
            <person name="Henrissat B."/>
            <person name="Grigoriev I.V."/>
            <person name="Hibbett D."/>
            <person name="Nagy L.G."/>
            <person name="Martin F.M."/>
        </authorList>
    </citation>
    <scope>NUCLEOTIDE SEQUENCE</scope>
    <source>
        <strain evidence="10">UP504</strain>
    </source>
</reference>
<name>A0A9P6B5D7_9AGAM</name>
<comment type="subcellular location">
    <subcellularLocation>
        <location evidence="1 8">Nucleus</location>
    </subcellularLocation>
</comment>
<evidence type="ECO:0000256" key="3">
    <source>
        <dbReference type="ARBA" id="ARBA00020629"/>
    </source>
</evidence>
<evidence type="ECO:0000256" key="8">
    <source>
        <dbReference type="RuleBase" id="RU364141"/>
    </source>
</evidence>
<evidence type="ECO:0000313" key="10">
    <source>
        <dbReference type="EMBL" id="KAF9517961.1"/>
    </source>
</evidence>
<dbReference type="AlphaFoldDB" id="A0A9P6B5D7"/>
<dbReference type="PANTHER" id="PTHR13208:SF2">
    <property type="entry name" value="MEDIATOR OF RNA POLYMERASE II TRANSCRIPTION SUBUNIT 4"/>
    <property type="match status" value="1"/>
</dbReference>
<evidence type="ECO:0000313" key="11">
    <source>
        <dbReference type="Proteomes" id="UP000886523"/>
    </source>
</evidence>
<dbReference type="InterPro" id="IPR019258">
    <property type="entry name" value="Mediator_Med4"/>
</dbReference>
<accession>A0A9P6B5D7</accession>
<keyword evidence="4 8" id="KW-0805">Transcription regulation</keyword>
<dbReference type="GO" id="GO:0070847">
    <property type="term" value="C:core mediator complex"/>
    <property type="evidence" value="ECO:0007669"/>
    <property type="project" value="TreeGrafter"/>
</dbReference>
<dbReference type="OrthoDB" id="1929813at2759"/>
<proteinExistence type="inferred from homology"/>
<gene>
    <name evidence="8" type="primary">MED4</name>
    <name evidence="10" type="ORF">BS47DRAFT_1338831</name>
</gene>
<protein>
    <recommendedName>
        <fullName evidence="3 8">Mediator of RNA polymerase II transcription subunit 4</fullName>
    </recommendedName>
    <alternativeName>
        <fullName evidence="7 8">Mediator complex subunit 4</fullName>
    </alternativeName>
</protein>
<dbReference type="PANTHER" id="PTHR13208">
    <property type="entry name" value="MEDIATOR OF RNA POLYMERASE II TRANSCRIPTION SUBUNIT 4"/>
    <property type="match status" value="1"/>
</dbReference>
<dbReference type="GO" id="GO:0006357">
    <property type="term" value="P:regulation of transcription by RNA polymerase II"/>
    <property type="evidence" value="ECO:0007669"/>
    <property type="project" value="InterPro"/>
</dbReference>
<dbReference type="GO" id="GO:0003712">
    <property type="term" value="F:transcription coregulator activity"/>
    <property type="evidence" value="ECO:0007669"/>
    <property type="project" value="InterPro"/>
</dbReference>
<keyword evidence="6 8" id="KW-0539">Nucleus</keyword>
<dbReference type="Pfam" id="PF10018">
    <property type="entry name" value="Med4"/>
    <property type="match status" value="1"/>
</dbReference>
<organism evidence="10 11">
    <name type="scientific">Hydnum rufescens UP504</name>
    <dbReference type="NCBI Taxonomy" id="1448309"/>
    <lineage>
        <taxon>Eukaryota</taxon>
        <taxon>Fungi</taxon>
        <taxon>Dikarya</taxon>
        <taxon>Basidiomycota</taxon>
        <taxon>Agaricomycotina</taxon>
        <taxon>Agaricomycetes</taxon>
        <taxon>Cantharellales</taxon>
        <taxon>Hydnaceae</taxon>
        <taxon>Hydnum</taxon>
    </lineage>
</organism>
<comment type="similarity">
    <text evidence="2 8">Belongs to the Mediator complex subunit 4 family.</text>
</comment>
<evidence type="ECO:0000256" key="4">
    <source>
        <dbReference type="ARBA" id="ARBA00023015"/>
    </source>
</evidence>
<dbReference type="GO" id="GO:0016592">
    <property type="term" value="C:mediator complex"/>
    <property type="evidence" value="ECO:0007669"/>
    <property type="project" value="InterPro"/>
</dbReference>
<comment type="caution">
    <text evidence="10">The sequence shown here is derived from an EMBL/GenBank/DDBJ whole genome shotgun (WGS) entry which is preliminary data.</text>
</comment>
<evidence type="ECO:0000256" key="7">
    <source>
        <dbReference type="ARBA" id="ARBA00031257"/>
    </source>
</evidence>
<keyword evidence="5 8" id="KW-0804">Transcription</keyword>
<comment type="subunit">
    <text evidence="8">Component of the Mediator complex.</text>
</comment>
<feature type="compositionally biased region" description="Polar residues" evidence="9">
    <location>
        <begin position="193"/>
        <end position="219"/>
    </location>
</feature>
<evidence type="ECO:0000256" key="9">
    <source>
        <dbReference type="SAM" id="MobiDB-lite"/>
    </source>
</evidence>
<feature type="region of interest" description="Disordered" evidence="9">
    <location>
        <begin position="168"/>
        <end position="236"/>
    </location>
</feature>
<sequence length="236" mass="25903">MRQVLLDPVDQLDVLSQNLLRSLAPPASSTSKLPLAPTISSFLDCDARLADAVQEARVHQSKQREIDELTAEVLELDSHLREIITFLADGKDMLAEIIAQGDERLQAIELASKGDVSYSVALGYASILANFTSAPPTMDLQHPDKPFDVAFRPPFPTEEMMRKGKMNEEAPLGSLGETREVGRPLSPSAIPQRPSNADQYSQQSHALAQGVPTQYSTYNHHPPSGDLFDLDLNPDF</sequence>
<evidence type="ECO:0000256" key="6">
    <source>
        <dbReference type="ARBA" id="ARBA00023242"/>
    </source>
</evidence>
<keyword evidence="11" id="KW-1185">Reference proteome</keyword>
<dbReference type="EMBL" id="MU128928">
    <property type="protein sequence ID" value="KAF9517961.1"/>
    <property type="molecule type" value="Genomic_DNA"/>
</dbReference>
<evidence type="ECO:0000256" key="5">
    <source>
        <dbReference type="ARBA" id="ARBA00023163"/>
    </source>
</evidence>
<comment type="function">
    <text evidence="8">Component of the Mediator complex, a coactivator involved in the regulated transcription of nearly all RNA polymerase II-dependent genes. Mediator functions as a bridge to convey information from gene-specific regulatory proteins to the basal RNA polymerase II transcription machinery. Mediator is recruited to promoters by direct interactions with regulatory proteins and serves as a scaffold for the assembly of a functional preinitiation complex with RNA polymerase II and the general transcription factors.</text>
</comment>